<comment type="function">
    <text evidence="2">May play the central regulatory role in sporulation. It may be an element of the effector pathway responsible for the activation of sporulation genes in response to nutritional stress. Spo0A may act in concert with spo0H (a sigma factor) to control the expression of some genes that are critical to the sporulation process.</text>
</comment>
<dbReference type="PROSITE" id="PS50110">
    <property type="entry name" value="RESPONSE_REGULATORY"/>
    <property type="match status" value="1"/>
</dbReference>
<dbReference type="GO" id="GO:0000160">
    <property type="term" value="P:phosphorelay signal transduction system"/>
    <property type="evidence" value="ECO:0007669"/>
    <property type="project" value="InterPro"/>
</dbReference>
<dbReference type="SUPFAM" id="SSF52172">
    <property type="entry name" value="CheY-like"/>
    <property type="match status" value="1"/>
</dbReference>
<evidence type="ECO:0000256" key="3">
    <source>
        <dbReference type="PROSITE-ProRule" id="PRU00169"/>
    </source>
</evidence>
<sequence length="38" mass="4334">MMPGMDGYEFTSLLRDCRFDLPILMLSAKQLPDNIIST</sequence>
<feature type="domain" description="Response regulatory" evidence="4">
    <location>
        <begin position="1"/>
        <end position="38"/>
    </location>
</feature>
<name>A0A9D2NL00_9FIRM</name>
<dbReference type="InterPro" id="IPR001789">
    <property type="entry name" value="Sig_transdc_resp-reg_receiver"/>
</dbReference>
<dbReference type="AlphaFoldDB" id="A0A9D2NL00"/>
<accession>A0A9D2NL00</accession>
<protein>
    <recommendedName>
        <fullName evidence="1">Stage 0 sporulation protein A homolog</fullName>
    </recommendedName>
</protein>
<dbReference type="InterPro" id="IPR011006">
    <property type="entry name" value="CheY-like_superfamily"/>
</dbReference>
<reference evidence="5" key="2">
    <citation type="submission" date="2021-04" db="EMBL/GenBank/DDBJ databases">
        <authorList>
            <person name="Gilroy R."/>
        </authorList>
    </citation>
    <scope>NUCLEOTIDE SEQUENCE</scope>
    <source>
        <strain evidence="5">ChiW19-954</strain>
    </source>
</reference>
<evidence type="ECO:0000313" key="6">
    <source>
        <dbReference type="Proteomes" id="UP000823890"/>
    </source>
</evidence>
<evidence type="ECO:0000259" key="4">
    <source>
        <dbReference type="PROSITE" id="PS50110"/>
    </source>
</evidence>
<evidence type="ECO:0000256" key="2">
    <source>
        <dbReference type="ARBA" id="ARBA00024867"/>
    </source>
</evidence>
<dbReference type="Gene3D" id="3.40.50.2300">
    <property type="match status" value="1"/>
</dbReference>
<comment type="caution">
    <text evidence="3">Lacks conserved residue(s) required for the propagation of feature annotation.</text>
</comment>
<proteinExistence type="predicted"/>
<comment type="caution">
    <text evidence="5">The sequence shown here is derived from an EMBL/GenBank/DDBJ whole genome shotgun (WGS) entry which is preliminary data.</text>
</comment>
<dbReference type="EMBL" id="DWWO01000086">
    <property type="protein sequence ID" value="HJC34300.1"/>
    <property type="molecule type" value="Genomic_DNA"/>
</dbReference>
<evidence type="ECO:0000313" key="5">
    <source>
        <dbReference type="EMBL" id="HJC34300.1"/>
    </source>
</evidence>
<dbReference type="Proteomes" id="UP000823890">
    <property type="component" value="Unassembled WGS sequence"/>
</dbReference>
<evidence type="ECO:0000256" key="1">
    <source>
        <dbReference type="ARBA" id="ARBA00018672"/>
    </source>
</evidence>
<organism evidence="5 6">
    <name type="scientific">Candidatus Mediterraneibacter faecipullorum</name>
    <dbReference type="NCBI Taxonomy" id="2838670"/>
    <lineage>
        <taxon>Bacteria</taxon>
        <taxon>Bacillati</taxon>
        <taxon>Bacillota</taxon>
        <taxon>Clostridia</taxon>
        <taxon>Lachnospirales</taxon>
        <taxon>Lachnospiraceae</taxon>
        <taxon>Mediterraneibacter</taxon>
    </lineage>
</organism>
<reference evidence="5" key="1">
    <citation type="journal article" date="2021" name="PeerJ">
        <title>Extensive microbial diversity within the chicken gut microbiome revealed by metagenomics and culture.</title>
        <authorList>
            <person name="Gilroy R."/>
            <person name="Ravi A."/>
            <person name="Getino M."/>
            <person name="Pursley I."/>
            <person name="Horton D.L."/>
            <person name="Alikhan N.F."/>
            <person name="Baker D."/>
            <person name="Gharbi K."/>
            <person name="Hall N."/>
            <person name="Watson M."/>
            <person name="Adriaenssens E.M."/>
            <person name="Foster-Nyarko E."/>
            <person name="Jarju S."/>
            <person name="Secka A."/>
            <person name="Antonio M."/>
            <person name="Oren A."/>
            <person name="Chaudhuri R.R."/>
            <person name="La Ragione R."/>
            <person name="Hildebrand F."/>
            <person name="Pallen M.J."/>
        </authorList>
    </citation>
    <scope>NUCLEOTIDE SEQUENCE</scope>
    <source>
        <strain evidence="5">ChiW19-954</strain>
    </source>
</reference>
<gene>
    <name evidence="5" type="ORF">H9758_06850</name>
</gene>